<keyword evidence="3" id="KW-0328">Glycosyltransferase</keyword>
<dbReference type="GO" id="GO:0000139">
    <property type="term" value="C:Golgi membrane"/>
    <property type="evidence" value="ECO:0007669"/>
    <property type="project" value="UniProtKB-SubCell"/>
</dbReference>
<evidence type="ECO:0000256" key="2">
    <source>
        <dbReference type="ARBA" id="ARBA00010271"/>
    </source>
</evidence>
<keyword evidence="6" id="KW-1133">Transmembrane helix</keyword>
<proteinExistence type="inferred from homology"/>
<keyword evidence="6" id="KW-0472">Membrane</keyword>
<keyword evidence="4" id="KW-0735">Signal-anchor</keyword>
<keyword evidence="5" id="KW-0333">Golgi apparatus</keyword>
<dbReference type="OrthoDB" id="1924787at2759"/>
<dbReference type="InterPro" id="IPR004263">
    <property type="entry name" value="Exostosin"/>
</dbReference>
<evidence type="ECO:0000313" key="8">
    <source>
        <dbReference type="EMBL" id="KAJ4828834.1"/>
    </source>
</evidence>
<reference evidence="8" key="2">
    <citation type="journal article" date="2023" name="Plants (Basel)">
        <title>Annotation of the Turnera subulata (Passifloraceae) Draft Genome Reveals the S-Locus Evolved after the Divergence of Turneroideae from Passifloroideae in a Stepwise Manner.</title>
        <authorList>
            <person name="Henning P.M."/>
            <person name="Roalson E.H."/>
            <person name="Mir W."/>
            <person name="McCubbin A.G."/>
            <person name="Shore J.S."/>
        </authorList>
    </citation>
    <scope>NUCLEOTIDE SEQUENCE</scope>
    <source>
        <strain evidence="8">F60SS</strain>
    </source>
</reference>
<dbReference type="Proteomes" id="UP001141552">
    <property type="component" value="Unassembled WGS sequence"/>
</dbReference>
<dbReference type="Pfam" id="PF03016">
    <property type="entry name" value="Exostosin_GT47"/>
    <property type="match status" value="1"/>
</dbReference>
<evidence type="ECO:0000256" key="4">
    <source>
        <dbReference type="ARBA" id="ARBA00022968"/>
    </source>
</evidence>
<feature type="domain" description="Exostosin GT47" evidence="7">
    <location>
        <begin position="71"/>
        <end position="403"/>
    </location>
</feature>
<evidence type="ECO:0000256" key="6">
    <source>
        <dbReference type="SAM" id="Phobius"/>
    </source>
</evidence>
<evidence type="ECO:0000256" key="1">
    <source>
        <dbReference type="ARBA" id="ARBA00004323"/>
    </source>
</evidence>
<dbReference type="GO" id="GO:0016757">
    <property type="term" value="F:glycosyltransferase activity"/>
    <property type="evidence" value="ECO:0007669"/>
    <property type="project" value="UniProtKB-KW"/>
</dbReference>
<dbReference type="PANTHER" id="PTHR11062:SF316">
    <property type="entry name" value="XYLOGLUCAN GALACTOSYLTRANSFERASE GT12-RELATED"/>
    <property type="match status" value="1"/>
</dbReference>
<evidence type="ECO:0000313" key="9">
    <source>
        <dbReference type="Proteomes" id="UP001141552"/>
    </source>
</evidence>
<gene>
    <name evidence="8" type="ORF">Tsubulata_008916</name>
</gene>
<keyword evidence="3" id="KW-0808">Transferase</keyword>
<feature type="transmembrane region" description="Helical" evidence="6">
    <location>
        <begin position="12"/>
        <end position="35"/>
    </location>
</feature>
<reference evidence="8" key="1">
    <citation type="submission" date="2022-02" db="EMBL/GenBank/DDBJ databases">
        <authorList>
            <person name="Henning P.M."/>
            <person name="McCubbin A.G."/>
            <person name="Shore J.S."/>
        </authorList>
    </citation>
    <scope>NUCLEOTIDE SEQUENCE</scope>
    <source>
        <strain evidence="8">F60SS</strain>
        <tissue evidence="8">Leaves</tissue>
    </source>
</reference>
<organism evidence="8 9">
    <name type="scientific">Turnera subulata</name>
    <dbReference type="NCBI Taxonomy" id="218843"/>
    <lineage>
        <taxon>Eukaryota</taxon>
        <taxon>Viridiplantae</taxon>
        <taxon>Streptophyta</taxon>
        <taxon>Embryophyta</taxon>
        <taxon>Tracheophyta</taxon>
        <taxon>Spermatophyta</taxon>
        <taxon>Magnoliopsida</taxon>
        <taxon>eudicotyledons</taxon>
        <taxon>Gunneridae</taxon>
        <taxon>Pentapetalae</taxon>
        <taxon>rosids</taxon>
        <taxon>fabids</taxon>
        <taxon>Malpighiales</taxon>
        <taxon>Passifloraceae</taxon>
        <taxon>Turnera</taxon>
    </lineage>
</organism>
<keyword evidence="9" id="KW-1185">Reference proteome</keyword>
<dbReference type="PANTHER" id="PTHR11062">
    <property type="entry name" value="EXOSTOSIN HEPARAN SULFATE GLYCOSYLTRANSFERASE -RELATED"/>
    <property type="match status" value="1"/>
</dbReference>
<dbReference type="InterPro" id="IPR040911">
    <property type="entry name" value="Exostosin_GT47"/>
</dbReference>
<evidence type="ECO:0000256" key="3">
    <source>
        <dbReference type="ARBA" id="ARBA00022676"/>
    </source>
</evidence>
<protein>
    <recommendedName>
        <fullName evidence="7">Exostosin GT47 domain-containing protein</fullName>
    </recommendedName>
</protein>
<evidence type="ECO:0000259" key="7">
    <source>
        <dbReference type="Pfam" id="PF03016"/>
    </source>
</evidence>
<accession>A0A9Q0FDL2</accession>
<evidence type="ECO:0000256" key="5">
    <source>
        <dbReference type="ARBA" id="ARBA00023034"/>
    </source>
</evidence>
<dbReference type="EMBL" id="JAKUCV010006073">
    <property type="protein sequence ID" value="KAJ4828834.1"/>
    <property type="molecule type" value="Genomic_DNA"/>
</dbReference>
<comment type="similarity">
    <text evidence="2">Belongs to the glycosyltransferase 47 family.</text>
</comment>
<comment type="caution">
    <text evidence="8">The sequence shown here is derived from an EMBL/GenBank/DDBJ whole genome shotgun (WGS) entry which is preliminary data.</text>
</comment>
<name>A0A9Q0FDL2_9ROSI</name>
<keyword evidence="6" id="KW-0812">Transmembrane</keyword>
<sequence>MKEQKKKQVTSITDPFIWFVLLVGFSLLFLFFYSFDYQYYYLGLTAKARQAPPSPDNNSFTSNTTSIINPCSGRYIYVHDLESKFNNDVMKNCTALVKWFDLCPYLTNQGLGPQVQNPEGVLQNRSWFATNQFFLEVIFRERMKKYKCLTNDSSLASAIYVPFYAGFDIGRHLWDYNTSVRDYLAVDLVKWLASQKEWQKMWGRDHFFVSGRISWDFRRLTSNDSDWGSKLMKLPESMNMTMLSIETTSWSNEFAIPYPTYFHPSSDGEVLQWQNWMRRHKRRYLFAFAGAPRPTMENSIRGEIIRQCLASGKRCKFLDCTVSGKCENPVEVIKVFRDSVFCLQPPGDSYSRRSIFDSILAGCIPVFFHPFSAYAQYTWYFPKTYGNYSVFIPEYLLKEGNATMINKTLHQVPKDQASAMREEVIKLIPKVVYGDPRSNLDIFEDAFGVAVKGVLRRIEEVRRKIKEGKDPSSGFAEENSWKLKLASIGVEAAPPPPAAPKTTTPTAAASPLQFLSIAATHSLPLLQRCLLHPCSTIYMPLPPHNNIVPPPSSHYYCPLSFLPSLSLPLSPSLLPSLQTWRILFWVGDRAKKVPGTGAAAPAVALDIVEEDT</sequence>
<dbReference type="AlphaFoldDB" id="A0A9Q0FDL2"/>
<comment type="subcellular location">
    <subcellularLocation>
        <location evidence="1">Golgi apparatus membrane</location>
        <topology evidence="1">Single-pass type II membrane protein</topology>
    </subcellularLocation>
</comment>